<dbReference type="InterPro" id="IPR015421">
    <property type="entry name" value="PyrdxlP-dep_Trfase_major"/>
</dbReference>
<dbReference type="GO" id="GO:0006520">
    <property type="term" value="P:amino acid metabolic process"/>
    <property type="evidence" value="ECO:0007669"/>
    <property type="project" value="InterPro"/>
</dbReference>
<dbReference type="GO" id="GO:0008483">
    <property type="term" value="F:transaminase activity"/>
    <property type="evidence" value="ECO:0007669"/>
    <property type="project" value="UniProtKB-KW"/>
</dbReference>
<evidence type="ECO:0000256" key="5">
    <source>
        <dbReference type="ARBA" id="ARBA00022898"/>
    </source>
</evidence>
<comment type="cofactor">
    <cofactor evidence="1 6">
        <name>pyridoxal 5'-phosphate</name>
        <dbReference type="ChEBI" id="CHEBI:597326"/>
    </cofactor>
</comment>
<dbReference type="PANTHER" id="PTHR46383">
    <property type="entry name" value="ASPARTATE AMINOTRANSFERASE"/>
    <property type="match status" value="1"/>
</dbReference>
<dbReference type="PRINTS" id="PR00753">
    <property type="entry name" value="ACCSYNTHASE"/>
</dbReference>
<evidence type="ECO:0000259" key="7">
    <source>
        <dbReference type="Pfam" id="PF00155"/>
    </source>
</evidence>
<dbReference type="OrthoDB" id="9802328at2"/>
<dbReference type="RefSeq" id="WP_018392797.1">
    <property type="nucleotide sequence ID" value="NZ_LQWZ01000012.1"/>
</dbReference>
<dbReference type="Gene3D" id="3.40.640.10">
    <property type="entry name" value="Type I PLP-dependent aspartate aminotransferase-like (Major domain)"/>
    <property type="match status" value="1"/>
</dbReference>
<sequence length="384" mass="42974">MKNLFNKDVQSLEISGIIKMSEIIKTYDGVVALTIGEPDFQTPFLIKEAGKTAIDNNRTFYAPTAGEPALRKAVSSFMERRYHLSYNPDTEIIVTNGTTEAVFLTLKTLLSPGDEVILATPAYPGYEPVIKLCGGVLVPIDVSGTRFKLTKEQLEQAITPKTKAIILTFPSNPTGAILTKDELMDLAKVIEKHNVFVISDELYSELVFDQPHQSIASFPSIREKVIVINGVSKSHAMTGWRIGCTFAPSYITNELFKVHECLNTSISSISQEAAAYAFNHGEKEVEQMKLEYQKRRDYLCKRLNALGLDTIVPDGTFYAFPSIKRFHHDSYAFSMELLEQAKVGLLPSTVFTKGGADRLRISFAYSMEKLNEAMNRIEQYLKNK</sequence>
<evidence type="ECO:0000256" key="6">
    <source>
        <dbReference type="RuleBase" id="RU000481"/>
    </source>
</evidence>
<dbReference type="Proteomes" id="UP000077271">
    <property type="component" value="Unassembled WGS sequence"/>
</dbReference>
<dbReference type="Pfam" id="PF00155">
    <property type="entry name" value="Aminotran_1_2"/>
    <property type="match status" value="1"/>
</dbReference>
<gene>
    <name evidence="8" type="ORF">AWH48_02555</name>
</gene>
<comment type="caution">
    <text evidence="8">The sequence shown here is derived from an EMBL/GenBank/DDBJ whole genome shotgun (WGS) entry which is preliminary data.</text>
</comment>
<keyword evidence="3 6" id="KW-0032">Aminotransferase</keyword>
<dbReference type="FunFam" id="3.40.640.10:FF:000033">
    <property type="entry name" value="Aspartate aminotransferase"/>
    <property type="match status" value="1"/>
</dbReference>
<accession>A0A177KXL0</accession>
<evidence type="ECO:0000256" key="1">
    <source>
        <dbReference type="ARBA" id="ARBA00001933"/>
    </source>
</evidence>
<dbReference type="InterPro" id="IPR015424">
    <property type="entry name" value="PyrdxlP-dep_Trfase"/>
</dbReference>
<comment type="similarity">
    <text evidence="2 6">Belongs to the class-I pyridoxal-phosphate-dependent aminotransferase family.</text>
</comment>
<dbReference type="EMBL" id="LQWZ01000012">
    <property type="protein sequence ID" value="OAH57907.1"/>
    <property type="molecule type" value="Genomic_DNA"/>
</dbReference>
<protein>
    <recommendedName>
        <fullName evidence="6">Aminotransferase</fullName>
        <ecNumber evidence="6">2.6.1.-</ecNumber>
    </recommendedName>
</protein>
<name>A0A177KXL0_9BACI</name>
<dbReference type="InterPro" id="IPR050596">
    <property type="entry name" value="AspAT/PAT-like"/>
</dbReference>
<evidence type="ECO:0000256" key="2">
    <source>
        <dbReference type="ARBA" id="ARBA00007441"/>
    </source>
</evidence>
<evidence type="ECO:0000256" key="3">
    <source>
        <dbReference type="ARBA" id="ARBA00022576"/>
    </source>
</evidence>
<dbReference type="Gene3D" id="3.90.1150.10">
    <property type="entry name" value="Aspartate Aminotransferase, domain 1"/>
    <property type="match status" value="1"/>
</dbReference>
<proteinExistence type="inferred from homology"/>
<dbReference type="PROSITE" id="PS00105">
    <property type="entry name" value="AA_TRANSFER_CLASS_1"/>
    <property type="match status" value="1"/>
</dbReference>
<keyword evidence="5" id="KW-0663">Pyridoxal phosphate</keyword>
<reference evidence="8 9" key="1">
    <citation type="submission" date="2016-01" db="EMBL/GenBank/DDBJ databases">
        <title>Investigation of taxonomic status of Bacillus aminovorans.</title>
        <authorList>
            <person name="Verma A."/>
            <person name="Pal Y."/>
            <person name="Krishnamurthi S."/>
        </authorList>
    </citation>
    <scope>NUCLEOTIDE SEQUENCE [LARGE SCALE GENOMIC DNA]</scope>
    <source>
        <strain evidence="8 9">DSM 4337</strain>
    </source>
</reference>
<feature type="domain" description="Aminotransferase class I/classII large" evidence="7">
    <location>
        <begin position="30"/>
        <end position="377"/>
    </location>
</feature>
<dbReference type="GO" id="GO:0030170">
    <property type="term" value="F:pyridoxal phosphate binding"/>
    <property type="evidence" value="ECO:0007669"/>
    <property type="project" value="InterPro"/>
</dbReference>
<evidence type="ECO:0000313" key="9">
    <source>
        <dbReference type="Proteomes" id="UP000077271"/>
    </source>
</evidence>
<dbReference type="PANTHER" id="PTHR46383:SF4">
    <property type="entry name" value="AMINOTRANSFERASE"/>
    <property type="match status" value="1"/>
</dbReference>
<dbReference type="AlphaFoldDB" id="A0A177KXL0"/>
<dbReference type="InterPro" id="IPR015422">
    <property type="entry name" value="PyrdxlP-dep_Trfase_small"/>
</dbReference>
<dbReference type="InterPro" id="IPR004839">
    <property type="entry name" value="Aminotransferase_I/II_large"/>
</dbReference>
<dbReference type="InterPro" id="IPR004838">
    <property type="entry name" value="NHTrfase_class1_PyrdxlP-BS"/>
</dbReference>
<evidence type="ECO:0000256" key="4">
    <source>
        <dbReference type="ARBA" id="ARBA00022679"/>
    </source>
</evidence>
<evidence type="ECO:0000313" key="8">
    <source>
        <dbReference type="EMBL" id="OAH57907.1"/>
    </source>
</evidence>
<organism evidence="8 9">
    <name type="scientific">Domibacillus aminovorans</name>
    <dbReference type="NCBI Taxonomy" id="29332"/>
    <lineage>
        <taxon>Bacteria</taxon>
        <taxon>Bacillati</taxon>
        <taxon>Bacillota</taxon>
        <taxon>Bacilli</taxon>
        <taxon>Bacillales</taxon>
        <taxon>Bacillaceae</taxon>
        <taxon>Domibacillus</taxon>
    </lineage>
</organism>
<dbReference type="SUPFAM" id="SSF53383">
    <property type="entry name" value="PLP-dependent transferases"/>
    <property type="match status" value="1"/>
</dbReference>
<dbReference type="CDD" id="cd00609">
    <property type="entry name" value="AAT_like"/>
    <property type="match status" value="1"/>
</dbReference>
<dbReference type="EC" id="2.6.1.-" evidence="6"/>
<keyword evidence="4 6" id="KW-0808">Transferase</keyword>